<evidence type="ECO:0000256" key="6">
    <source>
        <dbReference type="ARBA" id="ARBA00022989"/>
    </source>
</evidence>
<feature type="domain" description="Tripartite ATP-independent periplasmic transporters DctQ component" evidence="9">
    <location>
        <begin position="28"/>
        <end position="151"/>
    </location>
</feature>
<evidence type="ECO:0000256" key="7">
    <source>
        <dbReference type="ARBA" id="ARBA00023136"/>
    </source>
</evidence>
<evidence type="ECO:0000256" key="2">
    <source>
        <dbReference type="ARBA" id="ARBA00022448"/>
    </source>
</evidence>
<dbReference type="InterPro" id="IPR055348">
    <property type="entry name" value="DctQ"/>
</dbReference>
<evidence type="ECO:0000259" key="9">
    <source>
        <dbReference type="Pfam" id="PF04290"/>
    </source>
</evidence>
<dbReference type="PANTHER" id="PTHR35011">
    <property type="entry name" value="2,3-DIKETO-L-GULONATE TRAP TRANSPORTER SMALL PERMEASE PROTEIN YIAM"/>
    <property type="match status" value="1"/>
</dbReference>
<dbReference type="GO" id="GO:0022857">
    <property type="term" value="F:transmembrane transporter activity"/>
    <property type="evidence" value="ECO:0007669"/>
    <property type="project" value="TreeGrafter"/>
</dbReference>
<sequence length="169" mass="18586">MHMWPAQTALKRLLKAEKWISFVAFALLVAVIFADVVSRELTGSGMHWARQVGVYANIFIVMAGFGLASANGQHLRPRFADGWLPTSWNAALGRLQEGVMALFCLAFAAVAFQVVTETYSMQERSVVLRVVVWPFQAVIPTAFAVAAVRHAIYALHPQQRPADKQSGSS</sequence>
<evidence type="ECO:0000256" key="5">
    <source>
        <dbReference type="ARBA" id="ARBA00022692"/>
    </source>
</evidence>
<dbReference type="EMBL" id="UINC01043245">
    <property type="protein sequence ID" value="SVB47013.1"/>
    <property type="molecule type" value="Genomic_DNA"/>
</dbReference>
<keyword evidence="2" id="KW-0813">Transport</keyword>
<keyword evidence="5 8" id="KW-0812">Transmembrane</keyword>
<evidence type="ECO:0000256" key="3">
    <source>
        <dbReference type="ARBA" id="ARBA00022475"/>
    </source>
</evidence>
<evidence type="ECO:0000256" key="1">
    <source>
        <dbReference type="ARBA" id="ARBA00004429"/>
    </source>
</evidence>
<feature type="transmembrane region" description="Helical" evidence="8">
    <location>
        <begin position="135"/>
        <end position="155"/>
    </location>
</feature>
<evidence type="ECO:0000313" key="10">
    <source>
        <dbReference type="EMBL" id="SVB47013.1"/>
    </source>
</evidence>
<keyword evidence="3" id="KW-1003">Cell membrane</keyword>
<dbReference type="GO" id="GO:0005886">
    <property type="term" value="C:plasma membrane"/>
    <property type="evidence" value="ECO:0007669"/>
    <property type="project" value="UniProtKB-SubCell"/>
</dbReference>
<keyword evidence="4" id="KW-0997">Cell inner membrane</keyword>
<gene>
    <name evidence="10" type="ORF">METZ01_LOCUS199867</name>
</gene>
<evidence type="ECO:0000256" key="8">
    <source>
        <dbReference type="SAM" id="Phobius"/>
    </source>
</evidence>
<dbReference type="Pfam" id="PF04290">
    <property type="entry name" value="DctQ"/>
    <property type="match status" value="1"/>
</dbReference>
<accession>A0A382EAL5</accession>
<dbReference type="GO" id="GO:0015740">
    <property type="term" value="P:C4-dicarboxylate transport"/>
    <property type="evidence" value="ECO:0007669"/>
    <property type="project" value="TreeGrafter"/>
</dbReference>
<dbReference type="InterPro" id="IPR007387">
    <property type="entry name" value="TRAP_DctQ"/>
</dbReference>
<dbReference type="PANTHER" id="PTHR35011:SF2">
    <property type="entry name" value="2,3-DIKETO-L-GULONATE TRAP TRANSPORTER SMALL PERMEASE PROTEIN YIAM"/>
    <property type="match status" value="1"/>
</dbReference>
<feature type="transmembrane region" description="Helical" evidence="8">
    <location>
        <begin position="48"/>
        <end position="68"/>
    </location>
</feature>
<name>A0A382EAL5_9ZZZZ</name>
<dbReference type="AlphaFoldDB" id="A0A382EAL5"/>
<keyword evidence="7 8" id="KW-0472">Membrane</keyword>
<keyword evidence="6 8" id="KW-1133">Transmembrane helix</keyword>
<reference evidence="10" key="1">
    <citation type="submission" date="2018-05" db="EMBL/GenBank/DDBJ databases">
        <authorList>
            <person name="Lanie J.A."/>
            <person name="Ng W.-L."/>
            <person name="Kazmierczak K.M."/>
            <person name="Andrzejewski T.M."/>
            <person name="Davidsen T.M."/>
            <person name="Wayne K.J."/>
            <person name="Tettelin H."/>
            <person name="Glass J.I."/>
            <person name="Rusch D."/>
            <person name="Podicherti R."/>
            <person name="Tsui H.-C.T."/>
            <person name="Winkler M.E."/>
        </authorList>
    </citation>
    <scope>NUCLEOTIDE SEQUENCE</scope>
</reference>
<feature type="transmembrane region" description="Helical" evidence="8">
    <location>
        <begin position="98"/>
        <end position="115"/>
    </location>
</feature>
<organism evidence="10">
    <name type="scientific">marine metagenome</name>
    <dbReference type="NCBI Taxonomy" id="408172"/>
    <lineage>
        <taxon>unclassified sequences</taxon>
        <taxon>metagenomes</taxon>
        <taxon>ecological metagenomes</taxon>
    </lineage>
</organism>
<protein>
    <recommendedName>
        <fullName evidence="9">Tripartite ATP-independent periplasmic transporters DctQ component domain-containing protein</fullName>
    </recommendedName>
</protein>
<evidence type="ECO:0000256" key="4">
    <source>
        <dbReference type="ARBA" id="ARBA00022519"/>
    </source>
</evidence>
<comment type="subcellular location">
    <subcellularLocation>
        <location evidence="1">Cell inner membrane</location>
        <topology evidence="1">Multi-pass membrane protein</topology>
    </subcellularLocation>
</comment>
<proteinExistence type="predicted"/>